<dbReference type="InterPro" id="IPR036259">
    <property type="entry name" value="MFS_trans_sf"/>
</dbReference>
<protein>
    <recommendedName>
        <fullName evidence="3">Major facilitator superfamily (MFS) profile domain-containing protein</fullName>
    </recommendedName>
</protein>
<dbReference type="GO" id="GO:0022857">
    <property type="term" value="F:transmembrane transporter activity"/>
    <property type="evidence" value="ECO:0007669"/>
    <property type="project" value="InterPro"/>
</dbReference>
<keyword evidence="2" id="KW-0812">Transmembrane</keyword>
<feature type="transmembrane region" description="Helical" evidence="2">
    <location>
        <begin position="257"/>
        <end position="283"/>
    </location>
</feature>
<sequence length="465" mass="52065">MFSQNRISRHKMSCWGNYYRCLILFVAFLCLTSICSNYIIINFSFICMQEDLTDFVVVNGTKTNIYTYDGDHKKYIMWAVGAGTVLGTVPTNWLVVKFGAKWTFLVAGLISAASTALIPLAAKYDYYLLLFLRFVQGFAYSTDFAAIGIITVRWAPLNEVALFLAILTCFTGAASIITNSVTGFICESSFGWKYAYYLHAFVGLILFALWAAFYIDDPQDSKRVSDRELTGIHKNKSAAHLDKKSDIPYTKLFTSPVVLIIWLNAFFEMSAVIFFTTYLPIYFHQVLGFSIQQTGVIVAIILGVNIPLRLASATFSDRITFLTEKTKIIIFNSISVGLSGLLLACTAFIPSEFNVEICWYFVGIMMCISVNCGGFYKCAALHARQHAHIVIAAIQFTKCLALFTGPTLVAFYVKVESNQSQWIPVYLCLGLSMFAANLISVFVFTDEPAKWTDKYAEVPLEEAKC</sequence>
<keyword evidence="2" id="KW-0472">Membrane</keyword>
<organism evidence="4 6">
    <name type="scientific">Caenorhabditis briggsae</name>
    <dbReference type="NCBI Taxonomy" id="6238"/>
    <lineage>
        <taxon>Eukaryota</taxon>
        <taxon>Metazoa</taxon>
        <taxon>Ecdysozoa</taxon>
        <taxon>Nematoda</taxon>
        <taxon>Chromadorea</taxon>
        <taxon>Rhabditida</taxon>
        <taxon>Rhabditina</taxon>
        <taxon>Rhabditomorpha</taxon>
        <taxon>Rhabditoidea</taxon>
        <taxon>Rhabditidae</taxon>
        <taxon>Peloderinae</taxon>
        <taxon>Caenorhabditis</taxon>
    </lineage>
</organism>
<dbReference type="Gene3D" id="1.20.1250.20">
    <property type="entry name" value="MFS general substrate transporter like domains"/>
    <property type="match status" value="2"/>
</dbReference>
<name>A0AAE9A8L0_CAEBR</name>
<feature type="domain" description="Major facilitator superfamily (MFS) profile" evidence="3">
    <location>
        <begin position="22"/>
        <end position="465"/>
    </location>
</feature>
<comment type="subcellular location">
    <subcellularLocation>
        <location evidence="1">Membrane</location>
        <topology evidence="1">Multi-pass membrane protein</topology>
    </subcellularLocation>
</comment>
<gene>
    <name evidence="4" type="ORF">L3Y34_008215</name>
    <name evidence="5" type="ORF">L5515_008065</name>
</gene>
<dbReference type="Pfam" id="PF07690">
    <property type="entry name" value="MFS_1"/>
    <property type="match status" value="1"/>
</dbReference>
<feature type="transmembrane region" description="Helical" evidence="2">
    <location>
        <begin position="128"/>
        <end position="150"/>
    </location>
</feature>
<evidence type="ECO:0000313" key="6">
    <source>
        <dbReference type="Proteomes" id="UP000827892"/>
    </source>
</evidence>
<feature type="transmembrane region" description="Helical" evidence="2">
    <location>
        <begin position="357"/>
        <end position="376"/>
    </location>
</feature>
<feature type="transmembrane region" description="Helical" evidence="2">
    <location>
        <begin position="388"/>
        <end position="411"/>
    </location>
</feature>
<dbReference type="InterPro" id="IPR020846">
    <property type="entry name" value="MFS_dom"/>
</dbReference>
<keyword evidence="2" id="KW-1133">Transmembrane helix</keyword>
<feature type="transmembrane region" description="Helical" evidence="2">
    <location>
        <begin position="329"/>
        <end position="351"/>
    </location>
</feature>
<dbReference type="Proteomes" id="UP000827892">
    <property type="component" value="Chromosome V"/>
</dbReference>
<feature type="transmembrane region" description="Helical" evidence="2">
    <location>
        <begin position="194"/>
        <end position="215"/>
    </location>
</feature>
<evidence type="ECO:0000313" key="7">
    <source>
        <dbReference type="Proteomes" id="UP000829354"/>
    </source>
</evidence>
<reference evidence="4 6" key="1">
    <citation type="submission" date="2022-02" db="EMBL/GenBank/DDBJ databases">
        <title>Chromosome-level reference genomes for two strains of Caenorhabditis briggsae: an improved platform for comparative genomics.</title>
        <authorList>
            <person name="Stevens L."/>
            <person name="Andersen E.C."/>
        </authorList>
    </citation>
    <scope>NUCLEOTIDE SEQUENCE [LARGE SCALE GENOMIC DNA]</scope>
    <source>
        <strain evidence="4">QX1410_ONT</strain>
        <tissue evidence="4">Whole-organism</tissue>
    </source>
</reference>
<evidence type="ECO:0000256" key="1">
    <source>
        <dbReference type="ARBA" id="ARBA00004141"/>
    </source>
</evidence>
<dbReference type="GO" id="GO:0016020">
    <property type="term" value="C:membrane"/>
    <property type="evidence" value="ECO:0007669"/>
    <property type="project" value="UniProtKB-SubCell"/>
</dbReference>
<feature type="transmembrane region" description="Helical" evidence="2">
    <location>
        <begin position="423"/>
        <end position="444"/>
    </location>
</feature>
<dbReference type="PANTHER" id="PTHR45757">
    <property type="entry name" value="PROTEIN CBG23364-RELATED"/>
    <property type="match status" value="1"/>
</dbReference>
<dbReference type="EMBL" id="CP092624">
    <property type="protein sequence ID" value="UMM35444.1"/>
    <property type="molecule type" value="Genomic_DNA"/>
</dbReference>
<feature type="transmembrane region" description="Helical" evidence="2">
    <location>
        <begin position="102"/>
        <end position="122"/>
    </location>
</feature>
<dbReference type="SUPFAM" id="SSF103473">
    <property type="entry name" value="MFS general substrate transporter"/>
    <property type="match status" value="1"/>
</dbReference>
<feature type="transmembrane region" description="Helical" evidence="2">
    <location>
        <begin position="75"/>
        <end position="95"/>
    </location>
</feature>
<evidence type="ECO:0000313" key="4">
    <source>
        <dbReference type="EMBL" id="ULT89636.1"/>
    </source>
</evidence>
<dbReference type="Proteomes" id="UP000829354">
    <property type="component" value="Chromosome V"/>
</dbReference>
<evidence type="ECO:0000259" key="3">
    <source>
        <dbReference type="PROSITE" id="PS50850"/>
    </source>
</evidence>
<evidence type="ECO:0000313" key="5">
    <source>
        <dbReference type="EMBL" id="UMM35444.1"/>
    </source>
</evidence>
<evidence type="ECO:0000256" key="2">
    <source>
        <dbReference type="SAM" id="Phobius"/>
    </source>
</evidence>
<dbReference type="PROSITE" id="PS50850">
    <property type="entry name" value="MFS"/>
    <property type="match status" value="1"/>
</dbReference>
<keyword evidence="7" id="KW-1185">Reference proteome</keyword>
<dbReference type="AlphaFoldDB" id="A0AAE9A8L0"/>
<accession>A0AAE9A8L0</accession>
<feature type="transmembrane region" description="Helical" evidence="2">
    <location>
        <begin position="289"/>
        <end position="308"/>
    </location>
</feature>
<dbReference type="EMBL" id="CP090895">
    <property type="protein sequence ID" value="ULT89636.1"/>
    <property type="molecule type" value="Genomic_DNA"/>
</dbReference>
<dbReference type="PANTHER" id="PTHR45757:SF29">
    <property type="entry name" value="MAJOR FACILITATOR SUPERFAMILY (MFS) PROFILE DOMAIN-CONTAINING PROTEIN"/>
    <property type="match status" value="1"/>
</dbReference>
<feature type="transmembrane region" description="Helical" evidence="2">
    <location>
        <begin position="162"/>
        <end position="182"/>
    </location>
</feature>
<proteinExistence type="predicted"/>
<reference evidence="5 7" key="2">
    <citation type="submission" date="2022-04" db="EMBL/GenBank/DDBJ databases">
        <title>Chromosome-level reference genomes for two strains of Caenorhabditis briggsae: an improved platform for comparative genomics.</title>
        <authorList>
            <person name="Stevens L."/>
            <person name="Andersen E."/>
        </authorList>
    </citation>
    <scope>NUCLEOTIDE SEQUENCE [LARGE SCALE GENOMIC DNA]</scope>
    <source>
        <strain evidence="5">VX34</strain>
        <tissue evidence="5">Whole-organism</tissue>
    </source>
</reference>
<dbReference type="InterPro" id="IPR011701">
    <property type="entry name" value="MFS"/>
</dbReference>
<feature type="transmembrane region" description="Helical" evidence="2">
    <location>
        <begin position="21"/>
        <end position="41"/>
    </location>
</feature>